<dbReference type="AlphaFoldDB" id="X0T4L8"/>
<dbReference type="EMBL" id="BARS01012624">
    <property type="protein sequence ID" value="GAF88438.1"/>
    <property type="molecule type" value="Genomic_DNA"/>
</dbReference>
<gene>
    <name evidence="1" type="ORF">S01H1_22385</name>
</gene>
<evidence type="ECO:0000313" key="1">
    <source>
        <dbReference type="EMBL" id="GAF88438.1"/>
    </source>
</evidence>
<name>X0T4L8_9ZZZZ</name>
<protein>
    <submittedName>
        <fullName evidence="1">Uncharacterized protein</fullName>
    </submittedName>
</protein>
<organism evidence="1">
    <name type="scientific">marine sediment metagenome</name>
    <dbReference type="NCBI Taxonomy" id="412755"/>
    <lineage>
        <taxon>unclassified sequences</taxon>
        <taxon>metagenomes</taxon>
        <taxon>ecological metagenomes</taxon>
    </lineage>
</organism>
<comment type="caution">
    <text evidence="1">The sequence shown here is derived from an EMBL/GenBank/DDBJ whole genome shotgun (WGS) entry which is preliminary data.</text>
</comment>
<sequence>AQSWYCYQGIIGPETPVHYMVANAKNPIDFYTQNAKMWKSLGEEGDSFHQKFMNLLRKREHKQGWFRPDLSYIPKEK</sequence>
<reference evidence="1" key="1">
    <citation type="journal article" date="2014" name="Front. Microbiol.">
        <title>High frequency of phylogenetically diverse reductive dehalogenase-homologous genes in deep subseafloor sedimentary metagenomes.</title>
        <authorList>
            <person name="Kawai M."/>
            <person name="Futagami T."/>
            <person name="Toyoda A."/>
            <person name="Takaki Y."/>
            <person name="Nishi S."/>
            <person name="Hori S."/>
            <person name="Arai W."/>
            <person name="Tsubouchi T."/>
            <person name="Morono Y."/>
            <person name="Uchiyama I."/>
            <person name="Ito T."/>
            <person name="Fujiyama A."/>
            <person name="Inagaki F."/>
            <person name="Takami H."/>
        </authorList>
    </citation>
    <scope>NUCLEOTIDE SEQUENCE</scope>
    <source>
        <strain evidence="1">Expedition CK06-06</strain>
    </source>
</reference>
<feature type="non-terminal residue" evidence="1">
    <location>
        <position position="1"/>
    </location>
</feature>
<accession>X0T4L8</accession>
<proteinExistence type="predicted"/>